<protein>
    <submittedName>
        <fullName evidence="8">Putative membrane protein</fullName>
    </submittedName>
</protein>
<evidence type="ECO:0000313" key="8">
    <source>
        <dbReference type="EMBL" id="PIN08685.1"/>
    </source>
</evidence>
<proteinExistence type="inferred from homology"/>
<feature type="transmembrane region" description="Helical" evidence="7">
    <location>
        <begin position="99"/>
        <end position="120"/>
    </location>
</feature>
<feature type="transmembrane region" description="Helical" evidence="7">
    <location>
        <begin position="179"/>
        <end position="208"/>
    </location>
</feature>
<reference evidence="9" key="1">
    <citation type="journal article" date="2018" name="Gigascience">
        <title>Genome assembly of the Pink Ipe (Handroanthus impetiginosus, Bignoniaceae), a highly valued, ecologically keystone Neotropical timber forest tree.</title>
        <authorList>
            <person name="Silva-Junior O.B."/>
            <person name="Grattapaglia D."/>
            <person name="Novaes E."/>
            <person name="Collevatti R.G."/>
        </authorList>
    </citation>
    <scope>NUCLEOTIDE SEQUENCE [LARGE SCALE GENOMIC DNA]</scope>
    <source>
        <strain evidence="9">cv. UFG-1</strain>
    </source>
</reference>
<feature type="transmembrane region" description="Helical" evidence="7">
    <location>
        <begin position="435"/>
        <end position="468"/>
    </location>
</feature>
<evidence type="ECO:0000256" key="4">
    <source>
        <dbReference type="ARBA" id="ARBA00022989"/>
    </source>
</evidence>
<dbReference type="PANTHER" id="PTHR21716:SF72">
    <property type="entry name" value="TRANSMEMBRANE PROTEIN C9ORF5 PROTEIN"/>
    <property type="match status" value="1"/>
</dbReference>
<evidence type="ECO:0000256" key="6">
    <source>
        <dbReference type="SAM" id="MobiDB-lite"/>
    </source>
</evidence>
<keyword evidence="9" id="KW-1185">Reference proteome</keyword>
<name>A0A2G9GTY8_9LAMI</name>
<dbReference type="Proteomes" id="UP000231279">
    <property type="component" value="Unassembled WGS sequence"/>
</dbReference>
<evidence type="ECO:0000256" key="2">
    <source>
        <dbReference type="ARBA" id="ARBA00009773"/>
    </source>
</evidence>
<feature type="compositionally biased region" description="Polar residues" evidence="6">
    <location>
        <begin position="7"/>
        <end position="17"/>
    </location>
</feature>
<dbReference type="OrthoDB" id="5970161at2759"/>
<feature type="transmembrane region" description="Helical" evidence="7">
    <location>
        <begin position="557"/>
        <end position="579"/>
    </location>
</feature>
<dbReference type="InterPro" id="IPR002549">
    <property type="entry name" value="AI-2E-like"/>
</dbReference>
<evidence type="ECO:0000256" key="3">
    <source>
        <dbReference type="ARBA" id="ARBA00022692"/>
    </source>
</evidence>
<feature type="transmembrane region" description="Helical" evidence="7">
    <location>
        <begin position="591"/>
        <end position="610"/>
    </location>
</feature>
<evidence type="ECO:0000256" key="1">
    <source>
        <dbReference type="ARBA" id="ARBA00004141"/>
    </source>
</evidence>
<comment type="caution">
    <text evidence="8">The sequence shown here is derived from an EMBL/GenBank/DDBJ whole genome shotgun (WGS) entry which is preliminary data.</text>
</comment>
<feature type="region of interest" description="Disordered" evidence="6">
    <location>
        <begin position="1"/>
        <end position="20"/>
    </location>
</feature>
<feature type="transmembrane region" description="Helical" evidence="7">
    <location>
        <begin position="500"/>
        <end position="523"/>
    </location>
</feature>
<comment type="similarity">
    <text evidence="2">Belongs to the autoinducer-2 exporter (AI-2E) (TC 2.A.86) family.</text>
</comment>
<organism evidence="8 9">
    <name type="scientific">Handroanthus impetiginosus</name>
    <dbReference type="NCBI Taxonomy" id="429701"/>
    <lineage>
        <taxon>Eukaryota</taxon>
        <taxon>Viridiplantae</taxon>
        <taxon>Streptophyta</taxon>
        <taxon>Embryophyta</taxon>
        <taxon>Tracheophyta</taxon>
        <taxon>Spermatophyta</taxon>
        <taxon>Magnoliopsida</taxon>
        <taxon>eudicotyledons</taxon>
        <taxon>Gunneridae</taxon>
        <taxon>Pentapetalae</taxon>
        <taxon>asterids</taxon>
        <taxon>lamiids</taxon>
        <taxon>Lamiales</taxon>
        <taxon>Bignoniaceae</taxon>
        <taxon>Crescentiina</taxon>
        <taxon>Tabebuia alliance</taxon>
        <taxon>Handroanthus</taxon>
    </lineage>
</organism>
<keyword evidence="5 7" id="KW-0472">Membrane</keyword>
<feature type="transmembrane region" description="Helical" evidence="7">
    <location>
        <begin position="132"/>
        <end position="158"/>
    </location>
</feature>
<dbReference type="AlphaFoldDB" id="A0A2G9GTY8"/>
<dbReference type="GO" id="GO:0016020">
    <property type="term" value="C:membrane"/>
    <property type="evidence" value="ECO:0007669"/>
    <property type="project" value="UniProtKB-SubCell"/>
</dbReference>
<keyword evidence="3 7" id="KW-0812">Transmembrane</keyword>
<dbReference type="EMBL" id="NKXS01003735">
    <property type="protein sequence ID" value="PIN08685.1"/>
    <property type="molecule type" value="Genomic_DNA"/>
</dbReference>
<dbReference type="STRING" id="429701.A0A2G9GTY8"/>
<feature type="region of interest" description="Disordered" evidence="6">
    <location>
        <begin position="33"/>
        <end position="57"/>
    </location>
</feature>
<feature type="transmembrane region" description="Helical" evidence="7">
    <location>
        <begin position="622"/>
        <end position="642"/>
    </location>
</feature>
<gene>
    <name evidence="8" type="ORF">CDL12_18735</name>
</gene>
<sequence>MEVVPYNSDSKPESNSFCPPWQDMFRSASIRKSETTYAPQPEPHAAPTLTADENRSSLSSDPQVRLALYIAMAHAGLAFTIFVLYGVCKLLEDFLRPILWAVLCSIPLRGIQQTLVGFWTEPLKLGLTETTLAIPVAIFRVFVGTLVEIKEVVLRVALRKKKASSSRKKKSGFYKLLRWLVSFWLFVMAYEQIGGMGSISLLALGFMFTSKDVDSTMKKVTTFRSNSFRRLSVSAFFTRGILKRLKTFVALGLIVAMIVGSLVGLIFFSYKIGVEGKDAVFALKSHVEESNYAEKIGVKKWMDENDVPGMVDMYSTKLYEAVFDQIDGLAVQYNLTEFVSGIKHFVITPTGNSSSRSTALMSPSPYAEKFLSLKNRVREREWGQIYAEVDAIFREVVISREDLVEKAKGFASQGMNVMQSVLVSSKSIVGGSAKLMFLIGNSILSGAAGLFNFVSQSMVFFWVLYYLITSESGGVTKQVMYLLPISHSAATRCVEMLDNAISGVLLATVEIAFFQGCMTWLLFRLFSIHFLYMSTVLAFVSSLLPLFPPWISTIPAALQLILEGRYILAISLSIIHLALMDYGTTEIQDDVAGYSAYLTGLSIIGGMTLFPSALEGAIMGPLITTVVIALKDLYVEFVLGGLKDKTK</sequence>
<feature type="transmembrane region" description="Helical" evidence="7">
    <location>
        <begin position="66"/>
        <end position="87"/>
    </location>
</feature>
<evidence type="ECO:0000256" key="7">
    <source>
        <dbReference type="SAM" id="Phobius"/>
    </source>
</evidence>
<accession>A0A2G9GTY8</accession>
<evidence type="ECO:0000256" key="5">
    <source>
        <dbReference type="ARBA" id="ARBA00023136"/>
    </source>
</evidence>
<dbReference type="PANTHER" id="PTHR21716">
    <property type="entry name" value="TRANSMEMBRANE PROTEIN"/>
    <property type="match status" value="1"/>
</dbReference>
<keyword evidence="4 7" id="KW-1133">Transmembrane helix</keyword>
<comment type="subcellular location">
    <subcellularLocation>
        <location evidence="1">Membrane</location>
        <topology evidence="1">Multi-pass membrane protein</topology>
    </subcellularLocation>
</comment>
<feature type="transmembrane region" description="Helical" evidence="7">
    <location>
        <begin position="248"/>
        <end position="268"/>
    </location>
</feature>
<dbReference type="Pfam" id="PF01594">
    <property type="entry name" value="AI-2E_transport"/>
    <property type="match status" value="1"/>
</dbReference>
<feature type="transmembrane region" description="Helical" evidence="7">
    <location>
        <begin position="530"/>
        <end position="551"/>
    </location>
</feature>
<evidence type="ECO:0000313" key="9">
    <source>
        <dbReference type="Proteomes" id="UP000231279"/>
    </source>
</evidence>